<organism evidence="1 2">
    <name type="scientific">Pluteus cervinus</name>
    <dbReference type="NCBI Taxonomy" id="181527"/>
    <lineage>
        <taxon>Eukaryota</taxon>
        <taxon>Fungi</taxon>
        <taxon>Dikarya</taxon>
        <taxon>Basidiomycota</taxon>
        <taxon>Agaricomycotina</taxon>
        <taxon>Agaricomycetes</taxon>
        <taxon>Agaricomycetidae</taxon>
        <taxon>Agaricales</taxon>
        <taxon>Pluteineae</taxon>
        <taxon>Pluteaceae</taxon>
        <taxon>Pluteus</taxon>
    </lineage>
</organism>
<accession>A0ACD3ATX4</accession>
<name>A0ACD3ATX4_9AGAR</name>
<reference evidence="1 2" key="1">
    <citation type="journal article" date="2019" name="Nat. Ecol. Evol.">
        <title>Megaphylogeny resolves global patterns of mushroom evolution.</title>
        <authorList>
            <person name="Varga T."/>
            <person name="Krizsan K."/>
            <person name="Foldi C."/>
            <person name="Dima B."/>
            <person name="Sanchez-Garcia M."/>
            <person name="Sanchez-Ramirez S."/>
            <person name="Szollosi G.J."/>
            <person name="Szarkandi J.G."/>
            <person name="Papp V."/>
            <person name="Albert L."/>
            <person name="Andreopoulos W."/>
            <person name="Angelini C."/>
            <person name="Antonin V."/>
            <person name="Barry K.W."/>
            <person name="Bougher N.L."/>
            <person name="Buchanan P."/>
            <person name="Buyck B."/>
            <person name="Bense V."/>
            <person name="Catcheside P."/>
            <person name="Chovatia M."/>
            <person name="Cooper J."/>
            <person name="Damon W."/>
            <person name="Desjardin D."/>
            <person name="Finy P."/>
            <person name="Geml J."/>
            <person name="Haridas S."/>
            <person name="Hughes K."/>
            <person name="Justo A."/>
            <person name="Karasinski D."/>
            <person name="Kautmanova I."/>
            <person name="Kiss B."/>
            <person name="Kocsube S."/>
            <person name="Kotiranta H."/>
            <person name="LaButti K.M."/>
            <person name="Lechner B.E."/>
            <person name="Liimatainen K."/>
            <person name="Lipzen A."/>
            <person name="Lukacs Z."/>
            <person name="Mihaltcheva S."/>
            <person name="Morgado L.N."/>
            <person name="Niskanen T."/>
            <person name="Noordeloos M.E."/>
            <person name="Ohm R.A."/>
            <person name="Ortiz-Santana B."/>
            <person name="Ovrebo C."/>
            <person name="Racz N."/>
            <person name="Riley R."/>
            <person name="Savchenko A."/>
            <person name="Shiryaev A."/>
            <person name="Soop K."/>
            <person name="Spirin V."/>
            <person name="Szebenyi C."/>
            <person name="Tomsovsky M."/>
            <person name="Tulloss R.E."/>
            <person name="Uehling J."/>
            <person name="Grigoriev I.V."/>
            <person name="Vagvolgyi C."/>
            <person name="Papp T."/>
            <person name="Martin F.M."/>
            <person name="Miettinen O."/>
            <person name="Hibbett D.S."/>
            <person name="Nagy L.G."/>
        </authorList>
    </citation>
    <scope>NUCLEOTIDE SEQUENCE [LARGE SCALE GENOMIC DNA]</scope>
    <source>
        <strain evidence="1 2">NL-1719</strain>
    </source>
</reference>
<evidence type="ECO:0000313" key="2">
    <source>
        <dbReference type="Proteomes" id="UP000308600"/>
    </source>
</evidence>
<evidence type="ECO:0000313" key="1">
    <source>
        <dbReference type="EMBL" id="TFK69180.1"/>
    </source>
</evidence>
<protein>
    <submittedName>
        <fullName evidence="1">Uncharacterized protein</fullName>
    </submittedName>
</protein>
<proteinExistence type="predicted"/>
<gene>
    <name evidence="1" type="ORF">BDN72DRAFT_959737</name>
</gene>
<dbReference type="EMBL" id="ML208335">
    <property type="protein sequence ID" value="TFK69180.1"/>
    <property type="molecule type" value="Genomic_DNA"/>
</dbReference>
<dbReference type="Proteomes" id="UP000308600">
    <property type="component" value="Unassembled WGS sequence"/>
</dbReference>
<sequence length="359" mass="39129">MSAPGTALSFVEDIEDSLLQVPNGVNAYRVCLAFEEDAEAKGAIQDVVHARVLGCLIVHTPAGSVAALQEVVKEIQARDRDFDALSALGESFVDWFIRPFRKFRLKTIYPSNQPSPPDSQTQEVPKTPFWKAKEQALLRDSSKCIVTGKFDIEAAMEAGLAFDDNVLKKGGGTTARCGYIVPDPNHLKLHSNIIKNDSDDRSNPAPAEPVVFAFLKQLGYDVDNWDLKGDRVNSLPNVMTLEKDVLYWFDRLKVWFEKTSTPNSYSVKSLVPIGIPDSVAFTSSDPITLPLPSEKLLALHAICANVSHLSGATQLLDQLDRDAENLHSEVLASDGTSSGVLNHALWNRLGSAGCGIKGA</sequence>
<keyword evidence="2" id="KW-1185">Reference proteome</keyword>